<evidence type="ECO:0000256" key="9">
    <source>
        <dbReference type="ARBA" id="ARBA00022583"/>
    </source>
</evidence>
<feature type="compositionally biased region" description="Low complexity" evidence="17">
    <location>
        <begin position="1319"/>
        <end position="1339"/>
    </location>
</feature>
<proteinExistence type="inferred from homology"/>
<dbReference type="SMART" id="SM00128">
    <property type="entry name" value="IPPc"/>
    <property type="match status" value="1"/>
</dbReference>
<feature type="compositionally biased region" description="Low complexity" evidence="17">
    <location>
        <begin position="1063"/>
        <end position="1075"/>
    </location>
</feature>
<dbReference type="InterPro" id="IPR015047">
    <property type="entry name" value="SYNJ1/2_RRM"/>
</dbReference>
<feature type="compositionally biased region" description="Polar residues" evidence="17">
    <location>
        <begin position="1550"/>
        <end position="1566"/>
    </location>
</feature>
<evidence type="ECO:0000259" key="18">
    <source>
        <dbReference type="PROSITE" id="PS50275"/>
    </source>
</evidence>
<keyword evidence="11" id="KW-0694">RNA-binding</keyword>
<evidence type="ECO:0000313" key="20">
    <source>
        <dbReference type="Proteomes" id="UP001219934"/>
    </source>
</evidence>
<dbReference type="InterPro" id="IPR046985">
    <property type="entry name" value="IP5"/>
</dbReference>
<evidence type="ECO:0000256" key="12">
    <source>
        <dbReference type="ARBA" id="ARBA00023098"/>
    </source>
</evidence>
<feature type="compositionally biased region" description="Low complexity" evidence="17">
    <location>
        <begin position="1139"/>
        <end position="1148"/>
    </location>
</feature>
<dbReference type="InterPro" id="IPR012677">
    <property type="entry name" value="Nucleotide-bd_a/b_plait_sf"/>
</dbReference>
<keyword evidence="9" id="KW-0254">Endocytosis</keyword>
<dbReference type="GO" id="GO:0017124">
    <property type="term" value="F:SH3 domain binding"/>
    <property type="evidence" value="ECO:0007669"/>
    <property type="project" value="TreeGrafter"/>
</dbReference>
<dbReference type="Pfam" id="PF22669">
    <property type="entry name" value="Exo_endo_phos2"/>
    <property type="match status" value="1"/>
</dbReference>
<dbReference type="GO" id="GO:0004439">
    <property type="term" value="F:phosphatidylinositol-4,5-bisphosphate 5-phosphatase activity"/>
    <property type="evidence" value="ECO:0007669"/>
    <property type="project" value="UniProtKB-EC"/>
</dbReference>
<feature type="compositionally biased region" description="Pro residues" evidence="17">
    <location>
        <begin position="1089"/>
        <end position="1105"/>
    </location>
</feature>
<keyword evidence="7" id="KW-0963">Cytoplasm</keyword>
<dbReference type="EMBL" id="JAPTMU010000016">
    <property type="protein sequence ID" value="KAJ4929731.1"/>
    <property type="molecule type" value="Genomic_DNA"/>
</dbReference>
<comment type="similarity">
    <text evidence="4">In the central section; belongs to the inositol 1,4,5-trisphosphate 5-phosphatase family.</text>
</comment>
<evidence type="ECO:0000256" key="14">
    <source>
        <dbReference type="ARBA" id="ARBA00062418"/>
    </source>
</evidence>
<evidence type="ECO:0000256" key="3">
    <source>
        <dbReference type="ARBA" id="ARBA00008943"/>
    </source>
</evidence>
<feature type="compositionally biased region" description="Low complexity" evidence="17">
    <location>
        <begin position="1465"/>
        <end position="1476"/>
    </location>
</feature>
<feature type="domain" description="SAC" evidence="18">
    <location>
        <begin position="119"/>
        <end position="470"/>
    </location>
</feature>
<organism evidence="19 20">
    <name type="scientific">Pogonophryne albipinna</name>
    <dbReference type="NCBI Taxonomy" id="1090488"/>
    <lineage>
        <taxon>Eukaryota</taxon>
        <taxon>Metazoa</taxon>
        <taxon>Chordata</taxon>
        <taxon>Craniata</taxon>
        <taxon>Vertebrata</taxon>
        <taxon>Euteleostomi</taxon>
        <taxon>Actinopterygii</taxon>
        <taxon>Neopterygii</taxon>
        <taxon>Teleostei</taxon>
        <taxon>Neoteleostei</taxon>
        <taxon>Acanthomorphata</taxon>
        <taxon>Eupercaria</taxon>
        <taxon>Perciformes</taxon>
        <taxon>Notothenioidei</taxon>
        <taxon>Pogonophryne</taxon>
    </lineage>
</organism>
<keyword evidence="6" id="KW-0488">Methylation</keyword>
<dbReference type="SUPFAM" id="SSF56219">
    <property type="entry name" value="DNase I-like"/>
    <property type="match status" value="1"/>
</dbReference>
<dbReference type="Pfam" id="PF08952">
    <property type="entry name" value="DUF1866"/>
    <property type="match status" value="1"/>
</dbReference>
<evidence type="ECO:0000256" key="13">
    <source>
        <dbReference type="ARBA" id="ARBA00053493"/>
    </source>
</evidence>
<dbReference type="Pfam" id="PF02383">
    <property type="entry name" value="Syja_N"/>
    <property type="match status" value="1"/>
</dbReference>
<feature type="compositionally biased region" description="Low complexity" evidence="17">
    <location>
        <begin position="1209"/>
        <end position="1267"/>
    </location>
</feature>
<reference evidence="19" key="1">
    <citation type="submission" date="2022-11" db="EMBL/GenBank/DDBJ databases">
        <title>Chromosome-level genome of Pogonophryne albipinna.</title>
        <authorList>
            <person name="Jo E."/>
        </authorList>
    </citation>
    <scope>NUCLEOTIDE SEQUENCE</scope>
    <source>
        <strain evidence="19">SGF0006</strain>
        <tissue evidence="19">Muscle</tissue>
    </source>
</reference>
<dbReference type="GO" id="GO:0046856">
    <property type="term" value="P:phosphatidylinositol dephosphorylation"/>
    <property type="evidence" value="ECO:0007669"/>
    <property type="project" value="InterPro"/>
</dbReference>
<dbReference type="Gene3D" id="3.30.70.330">
    <property type="match status" value="1"/>
</dbReference>
<comment type="function">
    <text evidence="13">Phosphatase that acts on various phosphoinositides, including phosphatidylinositol 4-phosphate, phosphatidylinositol (4,5)-bisphosphate and phosphatidylinositol (3,4,5)-trisphosphate. Has a role in clathrin-mediated endocytosis. Hydrolyzes PIP2 bound to actin regulatory proteins resulting in the rearrangement of actin filaments downstream of tyrosine kinase and ASH/GRB2.</text>
</comment>
<dbReference type="GO" id="GO:0098793">
    <property type="term" value="C:presynapse"/>
    <property type="evidence" value="ECO:0007669"/>
    <property type="project" value="GOC"/>
</dbReference>
<evidence type="ECO:0000256" key="10">
    <source>
        <dbReference type="ARBA" id="ARBA00022801"/>
    </source>
</evidence>
<feature type="compositionally biased region" description="Polar residues" evidence="17">
    <location>
        <begin position="1443"/>
        <end position="1460"/>
    </location>
</feature>
<feature type="region of interest" description="Disordered" evidence="17">
    <location>
        <begin position="1027"/>
        <end position="1046"/>
    </location>
</feature>
<comment type="similarity">
    <text evidence="3">Belongs to the synaptojanin family.</text>
</comment>
<dbReference type="PANTHER" id="PTHR11200:SF257">
    <property type="entry name" value="PHOSPHOINOSITIDE 5-PHOSPHATASE"/>
    <property type="match status" value="1"/>
</dbReference>
<evidence type="ECO:0000256" key="11">
    <source>
        <dbReference type="ARBA" id="ARBA00022884"/>
    </source>
</evidence>
<dbReference type="GO" id="GO:0003723">
    <property type="term" value="F:RNA binding"/>
    <property type="evidence" value="ECO:0007669"/>
    <property type="project" value="UniProtKB-KW"/>
</dbReference>
<dbReference type="InterPro" id="IPR002013">
    <property type="entry name" value="SAC_dom"/>
</dbReference>
<keyword evidence="12" id="KW-0443">Lipid metabolism</keyword>
<feature type="compositionally biased region" description="Low complexity" evidence="17">
    <location>
        <begin position="1358"/>
        <end position="1398"/>
    </location>
</feature>
<evidence type="ECO:0000256" key="7">
    <source>
        <dbReference type="ARBA" id="ARBA00022490"/>
    </source>
</evidence>
<evidence type="ECO:0000256" key="1">
    <source>
        <dbReference type="ARBA" id="ARBA00001786"/>
    </source>
</evidence>
<feature type="compositionally biased region" description="Acidic residues" evidence="17">
    <location>
        <begin position="1034"/>
        <end position="1046"/>
    </location>
</feature>
<name>A0AAD6ARL3_9TELE</name>
<dbReference type="InterPro" id="IPR036691">
    <property type="entry name" value="Endo/exonu/phosph_ase_sf"/>
</dbReference>
<dbReference type="SUPFAM" id="SSF54928">
    <property type="entry name" value="RNA-binding domain, RBD"/>
    <property type="match status" value="1"/>
</dbReference>
<sequence>MAFSKGYRIYHKLDPPPYSVIVETRGKEECLMFESGAVAVLSAAEKDAIKNTYTKIVDAYGILGVLRLNLGDSMLHSLVVVTGCSSVGKVQDSEVFRVTQTDFISLKNDPADEDRIAEVRKVLNSGHFYFAWSASGVSMDLSLSAHRRILEDTTDNRFFWNQSLHLHLKHYGVNCDDWLLRLMCGGVEIRTIYAGHKQAKACIFSRLSSERAGTRFNVRGANDDGQVANFVETEQVIFLDDKVSSFIQIRGSIPLFWEQPGIQKKSIKGVLLQLNENRHRNGMDENPHLVGSHRVKLSRGFEANAPAFERHFTTLRRLYGKQVIINLLGSKEGEHMLSKAFQSHLKASEHATAVKMVNFDYHQNVKGGKADKLHSVLKPYLSKFIEECGFFYYSGETGIARTQGGTLRTNCLDCLDRTNSVQAFFALEMLPKQLEEMGLTEKPQLVARFQEVFRTMWSANGDSVSKIYAGTGALDGKAKVGKLKDGARSVTRTIQNNFFDSSKQEAIDILRLGSTLNSDLADKARALLTTSSLYVTEPILQSASPRVLLGMCQNYHKYTKPKQIRVCVGTWNVNGGKQFRSIAFRNQTLNDWLLDAPKKAGHPDFQDSKANPPDIFAIGFEEMVELNAGNIVSASTTNQKLWAAELQKNLSRDHKYVLLASEQLVGVCLFVFIRPQHAPYIRDVAVDTVKTGMGGATGNKGGVAIRMLFHTTSICVVCSHFAAGQSQVKERNDDYNEITRRLTFPMGRLLYSHDYVFWCGDFNYRIGLPNEEVKELIKQQNWDALTAGDQLFDQKNAGLVFRGFIEGKLDFAPTYKYDLFSEDYDTSEKCRTPAWTDRILWKRRKWNFDKTAEEMNVVGASITSGENEDDPDNPWNPGTLKFYNRAELKTSDHRPVVSIIDVDILEVDPEARHQVYKEVIALQGPPDGTILVSLCASGPDDYFSDELIDELLDKFTNFGDVILIRFVEEKMWVTFLEGYSALAALSLSASTVLGKMIDIRLKSPGWIKNLEDEMSVERICGSIPTSASSTLLAEDTDMGDEDYDMEGDVDDEVEEILPQHLQPGAGPSRGGPSRPTQDLSPPSLRDEFPGPPVDFQPGPKSPALPRPEAATARGQVAVGSTGPAGALRPNIPPRAGVISIPPQSRQQPPSHPGAPRPITEVHPGAPRPIPDNHPGAPRPALAKPTDLPLGIPPAEPQIARPQAPPPLQAPMQPHSAAPAAQPQIQAPMQAPMQPHSAAPAAQPQIQAPMQAPMQPTLQAPLQPQQAPKGLASPKPPPRSRSSQALPPEAAKTEAAPAAQTNGLNGIQREAQWKPDPFDPLTSHLLPSSSSSPWHTTQSLNRGASLRAPPSVPVSSNTLPLSFSLQSSALSDLQPLDSSSSSSSSTASPFSSSLLPSRSRSQETLWAPPGHLLPDPLPARPSSTNPFTGPLAQRYQPSRPLTPDFSSVPTPNIQRTMSAFTQPLIPMSAPTAAAPSSQLQKTTSLFGPSPAFNPTADPLLPLAPSPVPSLPLAPPSSIPPVLAPRRLPPSSVGKPTKSWVTFDDDLDFQHPTKTPQAPVFPSSSLVGQTQTLPSRSVFDSEPDWLSSVPSVFPTLPPPIPTRTVPSNPNLPEGLSDDCLFPTESWDHS</sequence>
<keyword evidence="20" id="KW-1185">Reference proteome</keyword>
<comment type="catalytic activity">
    <reaction evidence="1">
        <text>a 1,2-diacyl-sn-glycero-3-phospho-(1D-myo-inositol-4,5-bisphosphate) + H2O = a 1,2-diacyl-sn-glycero-3-phospho-(1D-myo-inositol 4-phosphate) + phosphate</text>
        <dbReference type="Rhea" id="RHEA:22764"/>
        <dbReference type="ChEBI" id="CHEBI:15377"/>
        <dbReference type="ChEBI" id="CHEBI:43474"/>
        <dbReference type="ChEBI" id="CHEBI:58178"/>
        <dbReference type="ChEBI" id="CHEBI:58456"/>
        <dbReference type="EC" id="3.1.3.36"/>
    </reaction>
</comment>
<gene>
    <name evidence="19" type="ORF">JOQ06_018753</name>
</gene>
<dbReference type="GO" id="GO:0048471">
    <property type="term" value="C:perinuclear region of cytoplasm"/>
    <property type="evidence" value="ECO:0007669"/>
    <property type="project" value="UniProtKB-SubCell"/>
</dbReference>
<comment type="subunit">
    <text evidence="14">Interacts with ASH/GRB2. Interacts with PACSIN1, PACSIN2 and PACSIN3. Interacts with AMPH, SH3GL1, SH3GL2 and SH3GL3. Interacts with MYO1E (via SH3 domain). Interacts with BIN1 and DNM1. Interacts with EPS15.</text>
</comment>
<dbReference type="Gene3D" id="3.60.10.10">
    <property type="entry name" value="Endonuclease/exonuclease/phosphatase"/>
    <property type="match status" value="1"/>
</dbReference>
<evidence type="ECO:0000256" key="8">
    <source>
        <dbReference type="ARBA" id="ARBA00022553"/>
    </source>
</evidence>
<dbReference type="EC" id="3.1.3.36" evidence="5"/>
<dbReference type="InterPro" id="IPR000300">
    <property type="entry name" value="IPPc"/>
</dbReference>
<dbReference type="SMART" id="SM01165">
    <property type="entry name" value="DUF1866"/>
    <property type="match status" value="1"/>
</dbReference>
<evidence type="ECO:0000256" key="5">
    <source>
        <dbReference type="ARBA" id="ARBA00013044"/>
    </source>
</evidence>
<dbReference type="FunFam" id="3.30.70.330:FF:000076">
    <property type="entry name" value="Synaptojanin-1 isoform 1"/>
    <property type="match status" value="1"/>
</dbReference>
<dbReference type="FunFam" id="3.60.10.10:FF:000003">
    <property type="entry name" value="Synaptojanin-1 isoform 1"/>
    <property type="match status" value="1"/>
</dbReference>
<accession>A0AAD6ARL3</accession>
<keyword evidence="10" id="KW-0378">Hydrolase</keyword>
<evidence type="ECO:0000256" key="6">
    <source>
        <dbReference type="ARBA" id="ARBA00022481"/>
    </source>
</evidence>
<evidence type="ECO:0000256" key="15">
    <source>
        <dbReference type="ARBA" id="ARBA00071146"/>
    </source>
</evidence>
<keyword evidence="8" id="KW-0597">Phosphoprotein</keyword>
<evidence type="ECO:0000313" key="19">
    <source>
        <dbReference type="EMBL" id="KAJ4929731.1"/>
    </source>
</evidence>
<evidence type="ECO:0000256" key="2">
    <source>
        <dbReference type="ARBA" id="ARBA00004556"/>
    </source>
</evidence>
<protein>
    <recommendedName>
        <fullName evidence="15">Synaptojanin-1</fullName>
        <ecNumber evidence="5">3.1.3.36</ecNumber>
    </recommendedName>
    <alternativeName>
        <fullName evidence="16">Synaptic inositol 1,4,5-trisphosphate 5-phosphatase 1</fullName>
    </alternativeName>
</protein>
<comment type="subcellular location">
    <subcellularLocation>
        <location evidence="2">Cytoplasm</location>
        <location evidence="2">Perinuclear region</location>
    </subcellularLocation>
</comment>
<evidence type="ECO:0000256" key="17">
    <source>
        <dbReference type="SAM" id="MobiDB-lite"/>
    </source>
</evidence>
<dbReference type="GO" id="GO:0048488">
    <property type="term" value="P:synaptic vesicle endocytosis"/>
    <property type="evidence" value="ECO:0007669"/>
    <property type="project" value="TreeGrafter"/>
</dbReference>
<feature type="region of interest" description="Disordered" evidence="17">
    <location>
        <begin position="1060"/>
        <end position="1497"/>
    </location>
</feature>
<evidence type="ECO:0000256" key="4">
    <source>
        <dbReference type="ARBA" id="ARBA00009678"/>
    </source>
</evidence>
<comment type="caution">
    <text evidence="19">The sequence shown here is derived from an EMBL/GenBank/DDBJ whole genome shotgun (WGS) entry which is preliminary data.</text>
</comment>
<dbReference type="PANTHER" id="PTHR11200">
    <property type="entry name" value="INOSITOL 5-PHOSPHATASE"/>
    <property type="match status" value="1"/>
</dbReference>
<dbReference type="InterPro" id="IPR035979">
    <property type="entry name" value="RBD_domain_sf"/>
</dbReference>
<dbReference type="PROSITE" id="PS50275">
    <property type="entry name" value="SAC"/>
    <property type="match status" value="1"/>
</dbReference>
<feature type="region of interest" description="Disordered" evidence="17">
    <location>
        <begin position="1513"/>
        <end position="1566"/>
    </location>
</feature>
<dbReference type="Proteomes" id="UP001219934">
    <property type="component" value="Unassembled WGS sequence"/>
</dbReference>
<feature type="compositionally biased region" description="Low complexity" evidence="17">
    <location>
        <begin position="1279"/>
        <end position="1298"/>
    </location>
</feature>
<evidence type="ECO:0000256" key="16">
    <source>
        <dbReference type="ARBA" id="ARBA00077888"/>
    </source>
</evidence>
<feature type="region of interest" description="Disordered" evidence="17">
    <location>
        <begin position="1588"/>
        <end position="1627"/>
    </location>
</feature>